<evidence type="ECO:0000313" key="1">
    <source>
        <dbReference type="EMBL" id="MBB4946804.1"/>
    </source>
</evidence>
<name>A0A7W7SAA3_9ACTN</name>
<proteinExistence type="predicted"/>
<protein>
    <submittedName>
        <fullName evidence="1">Uncharacterized protein</fullName>
    </submittedName>
</protein>
<gene>
    <name evidence="1" type="ORF">F4556_002339</name>
</gene>
<comment type="caution">
    <text evidence="1">The sequence shown here is derived from an EMBL/GenBank/DDBJ whole genome shotgun (WGS) entry which is preliminary data.</text>
</comment>
<dbReference type="AlphaFoldDB" id="A0A7W7SAA3"/>
<dbReference type="EMBL" id="JACHJR010000001">
    <property type="protein sequence ID" value="MBB4946804.1"/>
    <property type="molecule type" value="Genomic_DNA"/>
</dbReference>
<evidence type="ECO:0000313" key="2">
    <source>
        <dbReference type="Proteomes" id="UP000573327"/>
    </source>
</evidence>
<accession>A0A7W7SAA3</accession>
<dbReference type="Proteomes" id="UP000573327">
    <property type="component" value="Unassembled WGS sequence"/>
</dbReference>
<keyword evidence="2" id="KW-1185">Reference proteome</keyword>
<organism evidence="1 2">
    <name type="scientific">Kitasatospora gansuensis</name>
    <dbReference type="NCBI Taxonomy" id="258050"/>
    <lineage>
        <taxon>Bacteria</taxon>
        <taxon>Bacillati</taxon>
        <taxon>Actinomycetota</taxon>
        <taxon>Actinomycetes</taxon>
        <taxon>Kitasatosporales</taxon>
        <taxon>Streptomycetaceae</taxon>
        <taxon>Kitasatospora</taxon>
    </lineage>
</organism>
<reference evidence="1 2" key="1">
    <citation type="submission" date="2020-08" db="EMBL/GenBank/DDBJ databases">
        <title>Sequencing the genomes of 1000 actinobacteria strains.</title>
        <authorList>
            <person name="Klenk H.-P."/>
        </authorList>
    </citation>
    <scope>NUCLEOTIDE SEQUENCE [LARGE SCALE GENOMIC DNA]</scope>
    <source>
        <strain evidence="1 2">DSM 44786</strain>
    </source>
</reference>
<sequence>MAAVSLPNYRVDGEFVLPGVAFTVDCRRDGQYISVECQAGAHHGCPGGIRETAGAPAVVCDCPVSTCPCCRPLRLHLVPSS</sequence>